<comment type="caution">
    <text evidence="2">The sequence shown here is derived from an EMBL/GenBank/DDBJ whole genome shotgun (WGS) entry which is preliminary data.</text>
</comment>
<dbReference type="InterPro" id="IPR054722">
    <property type="entry name" value="PolX-like_BBD"/>
</dbReference>
<proteinExistence type="predicted"/>
<organism evidence="2 3">
    <name type="scientific">Lithospermum erythrorhizon</name>
    <name type="common">Purple gromwell</name>
    <name type="synonym">Lithospermum officinale var. erythrorhizon</name>
    <dbReference type="NCBI Taxonomy" id="34254"/>
    <lineage>
        <taxon>Eukaryota</taxon>
        <taxon>Viridiplantae</taxon>
        <taxon>Streptophyta</taxon>
        <taxon>Embryophyta</taxon>
        <taxon>Tracheophyta</taxon>
        <taxon>Spermatophyta</taxon>
        <taxon>Magnoliopsida</taxon>
        <taxon>eudicotyledons</taxon>
        <taxon>Gunneridae</taxon>
        <taxon>Pentapetalae</taxon>
        <taxon>asterids</taxon>
        <taxon>lamiids</taxon>
        <taxon>Boraginales</taxon>
        <taxon>Boraginaceae</taxon>
        <taxon>Boraginoideae</taxon>
        <taxon>Lithospermeae</taxon>
        <taxon>Lithospermum</taxon>
    </lineage>
</organism>
<evidence type="ECO:0000259" key="1">
    <source>
        <dbReference type="Pfam" id="PF22936"/>
    </source>
</evidence>
<reference evidence="2 3" key="1">
    <citation type="submission" date="2024-01" db="EMBL/GenBank/DDBJ databases">
        <title>The complete chloroplast genome sequence of Lithospermum erythrorhizon: insights into the phylogenetic relationship among Boraginaceae species and the maternal lineages of purple gromwells.</title>
        <authorList>
            <person name="Okada T."/>
            <person name="Watanabe K."/>
        </authorList>
    </citation>
    <scope>NUCLEOTIDE SEQUENCE [LARGE SCALE GENOMIC DNA]</scope>
</reference>
<dbReference type="Pfam" id="PF22936">
    <property type="entry name" value="Pol_BBD"/>
    <property type="match status" value="1"/>
</dbReference>
<dbReference type="AlphaFoldDB" id="A0AAV3RJX4"/>
<feature type="domain" description="Retrovirus-related Pol polyprotein from transposon TNT 1-94-like beta-barrel" evidence="1">
    <location>
        <begin position="72"/>
        <end position="121"/>
    </location>
</feature>
<dbReference type="EMBL" id="BAABME010009569">
    <property type="protein sequence ID" value="GAA0175400.1"/>
    <property type="molecule type" value="Genomic_DNA"/>
</dbReference>
<accession>A0AAV3RJX4</accession>
<dbReference type="Proteomes" id="UP001454036">
    <property type="component" value="Unassembled WGS sequence"/>
</dbReference>
<evidence type="ECO:0000313" key="3">
    <source>
        <dbReference type="Proteomes" id="UP001454036"/>
    </source>
</evidence>
<keyword evidence="3" id="KW-1185">Reference proteome</keyword>
<protein>
    <recommendedName>
        <fullName evidence="1">Retrovirus-related Pol polyprotein from transposon TNT 1-94-like beta-barrel domain-containing protein</fullName>
    </recommendedName>
</protein>
<gene>
    <name evidence="2" type="ORF">LIER_28580</name>
</gene>
<sequence length="137" mass="15341">MRFLKVGYPDWWETSNRRVPRIGAAVGNRGRFQRSCPLDVLGSVATFDESLWATVHATGTLACLVHHFHDVSYPLMLPDGRVIRSTRQGTVMLSASLTLRDVLYVPNLNCNLISVSQLLAQHCCDILFTHNLCSVQD</sequence>
<name>A0AAV3RJX4_LITER</name>
<evidence type="ECO:0000313" key="2">
    <source>
        <dbReference type="EMBL" id="GAA0175400.1"/>
    </source>
</evidence>